<dbReference type="PANTHER" id="PTHR42862:SF1">
    <property type="entry name" value="DELTA-1-PYRROLINE-5-CARBOXYLATE DEHYDROGENASE 2, ISOFORM A-RELATED"/>
    <property type="match status" value="1"/>
</dbReference>
<dbReference type="InterPro" id="IPR050485">
    <property type="entry name" value="Proline_metab_enzyme"/>
</dbReference>
<evidence type="ECO:0000313" key="10">
    <source>
        <dbReference type="EMBL" id="ANP44847.1"/>
    </source>
</evidence>
<proteinExistence type="inferred from homology"/>
<dbReference type="GO" id="GO:0006527">
    <property type="term" value="P:L-arginine catabolic process"/>
    <property type="evidence" value="ECO:0007669"/>
    <property type="project" value="InterPro"/>
</dbReference>
<dbReference type="Proteomes" id="UP000092498">
    <property type="component" value="Chromosome"/>
</dbReference>
<dbReference type="Pfam" id="PF00171">
    <property type="entry name" value="Aldedh"/>
    <property type="match status" value="1"/>
</dbReference>
<dbReference type="InterPro" id="IPR016160">
    <property type="entry name" value="Ald_DH_CS_CYS"/>
</dbReference>
<dbReference type="SUPFAM" id="SSF53720">
    <property type="entry name" value="ALDH-like"/>
    <property type="match status" value="1"/>
</dbReference>
<evidence type="ECO:0000256" key="5">
    <source>
        <dbReference type="ARBA" id="ARBA00023027"/>
    </source>
</evidence>
<dbReference type="FunCoup" id="A0A1B1AE65">
    <property type="interactions" value="16"/>
</dbReference>
<dbReference type="OrthoDB" id="9802947at2"/>
<dbReference type="KEGG" id="cbot:ATE48_02360"/>
<dbReference type="RefSeq" id="WP_066767446.1">
    <property type="nucleotide sequence ID" value="NZ_CP013244.1"/>
</dbReference>
<dbReference type="EC" id="1.2.1.88" evidence="2"/>
<dbReference type="STRING" id="1759059.ATE48_02360"/>
<evidence type="ECO:0000256" key="2">
    <source>
        <dbReference type="ARBA" id="ARBA00012884"/>
    </source>
</evidence>
<dbReference type="CDD" id="cd07095">
    <property type="entry name" value="ALDH_SGSD_AstD"/>
    <property type="match status" value="1"/>
</dbReference>
<evidence type="ECO:0000256" key="4">
    <source>
        <dbReference type="ARBA" id="ARBA00023002"/>
    </source>
</evidence>
<keyword evidence="4 8" id="KW-0560">Oxidoreductase</keyword>
<dbReference type="AlphaFoldDB" id="A0A1B1AE65"/>
<comment type="catalytic activity">
    <reaction evidence="6">
        <text>L-glutamate 5-semialdehyde + NAD(+) + H2O = L-glutamate + NADH + 2 H(+)</text>
        <dbReference type="Rhea" id="RHEA:30235"/>
        <dbReference type="ChEBI" id="CHEBI:15377"/>
        <dbReference type="ChEBI" id="CHEBI:15378"/>
        <dbReference type="ChEBI" id="CHEBI:29985"/>
        <dbReference type="ChEBI" id="CHEBI:57540"/>
        <dbReference type="ChEBI" id="CHEBI:57945"/>
        <dbReference type="ChEBI" id="CHEBI:58066"/>
        <dbReference type="EC" id="1.2.1.88"/>
    </reaction>
</comment>
<evidence type="ECO:0000313" key="11">
    <source>
        <dbReference type="Proteomes" id="UP000092498"/>
    </source>
</evidence>
<gene>
    <name evidence="10" type="primary">astD</name>
    <name evidence="10" type="ORF">ATE48_02360</name>
</gene>
<dbReference type="InterPro" id="IPR016163">
    <property type="entry name" value="Ald_DH_C"/>
</dbReference>
<evidence type="ECO:0000256" key="6">
    <source>
        <dbReference type="ARBA" id="ARBA00048142"/>
    </source>
</evidence>
<dbReference type="Gene3D" id="3.40.605.10">
    <property type="entry name" value="Aldehyde Dehydrogenase, Chain A, domain 1"/>
    <property type="match status" value="1"/>
</dbReference>
<dbReference type="InterPro" id="IPR016161">
    <property type="entry name" value="Ald_DH/histidinol_DH"/>
</dbReference>
<dbReference type="InterPro" id="IPR029510">
    <property type="entry name" value="Ald_DH_CS_GLU"/>
</dbReference>
<organism evidence="10 11">
    <name type="scientific">Candidatus Viadribacter manganicus</name>
    <dbReference type="NCBI Taxonomy" id="1759059"/>
    <lineage>
        <taxon>Bacteria</taxon>
        <taxon>Pseudomonadati</taxon>
        <taxon>Pseudomonadota</taxon>
        <taxon>Alphaproteobacteria</taxon>
        <taxon>Hyphomonadales</taxon>
        <taxon>Hyphomonadaceae</taxon>
        <taxon>Candidatus Viadribacter</taxon>
    </lineage>
</organism>
<feature type="domain" description="Aldehyde dehydrogenase" evidence="9">
    <location>
        <begin position="11"/>
        <end position="453"/>
    </location>
</feature>
<reference evidence="10 11" key="1">
    <citation type="submission" date="2015-11" db="EMBL/GenBank/DDBJ databases">
        <title>Whole-Genome Sequence of Candidatus Oderbacter manganicum from the National Park Lower Oder Valley, Germany.</title>
        <authorList>
            <person name="Braun B."/>
            <person name="Liere K."/>
            <person name="Szewzyk U."/>
        </authorList>
    </citation>
    <scope>NUCLEOTIDE SEQUENCE [LARGE SCALE GENOMIC DNA]</scope>
    <source>
        <strain evidence="10 11">OTSz_A_272</strain>
    </source>
</reference>
<dbReference type="InterPro" id="IPR015590">
    <property type="entry name" value="Aldehyde_DH_dom"/>
</dbReference>
<keyword evidence="3" id="KW-0056">Arginine metabolism</keyword>
<name>A0A1B1AE65_9PROT</name>
<dbReference type="GO" id="GO:0009898">
    <property type="term" value="C:cytoplasmic side of plasma membrane"/>
    <property type="evidence" value="ECO:0007669"/>
    <property type="project" value="TreeGrafter"/>
</dbReference>
<dbReference type="PROSITE" id="PS00687">
    <property type="entry name" value="ALDEHYDE_DEHYDR_GLU"/>
    <property type="match status" value="1"/>
</dbReference>
<protein>
    <recommendedName>
        <fullName evidence="2">L-glutamate gamma-semialdehyde dehydrogenase</fullName>
        <ecNumber evidence="2">1.2.1.88</ecNumber>
    </recommendedName>
</protein>
<dbReference type="Gene3D" id="3.40.309.10">
    <property type="entry name" value="Aldehyde Dehydrogenase, Chain A, domain 2"/>
    <property type="match status" value="1"/>
</dbReference>
<dbReference type="InterPro" id="IPR017649">
    <property type="entry name" value="SuccinylGlu_semiald_DH_AstD"/>
</dbReference>
<dbReference type="NCBIfam" id="NF006992">
    <property type="entry name" value="PRK09457.1"/>
    <property type="match status" value="1"/>
</dbReference>
<dbReference type="InterPro" id="IPR016162">
    <property type="entry name" value="Ald_DH_N"/>
</dbReference>
<keyword evidence="5" id="KW-0520">NAD</keyword>
<dbReference type="InParanoid" id="A0A1B1AE65"/>
<dbReference type="PROSITE" id="PS00070">
    <property type="entry name" value="ALDEHYDE_DEHYDR_CYS"/>
    <property type="match status" value="1"/>
</dbReference>
<dbReference type="GO" id="GO:0003842">
    <property type="term" value="F:L-glutamate gamma-semialdehyde dehydrogenase activity"/>
    <property type="evidence" value="ECO:0007669"/>
    <property type="project" value="UniProtKB-EC"/>
</dbReference>
<comment type="pathway">
    <text evidence="1">Amino-acid degradation; L-proline degradation into L-glutamate; L-glutamate from L-proline: step 2/2.</text>
</comment>
<dbReference type="GO" id="GO:0043824">
    <property type="term" value="F:succinylglutamate-semialdehyde dehydrogenase activity"/>
    <property type="evidence" value="ECO:0007669"/>
    <property type="project" value="InterPro"/>
</dbReference>
<evidence type="ECO:0000256" key="3">
    <source>
        <dbReference type="ARBA" id="ARBA00022503"/>
    </source>
</evidence>
<accession>A0A1B1AE65</accession>
<evidence type="ECO:0000256" key="1">
    <source>
        <dbReference type="ARBA" id="ARBA00004786"/>
    </source>
</evidence>
<feature type="active site" evidence="7">
    <location>
        <position position="245"/>
    </location>
</feature>
<dbReference type="PANTHER" id="PTHR42862">
    <property type="entry name" value="DELTA-1-PYRROLINE-5-CARBOXYLATE DEHYDROGENASE 1, ISOFORM A-RELATED"/>
    <property type="match status" value="1"/>
</dbReference>
<dbReference type="GO" id="GO:0010133">
    <property type="term" value="P:L-proline catabolic process to L-glutamate"/>
    <property type="evidence" value="ECO:0007669"/>
    <property type="project" value="TreeGrafter"/>
</dbReference>
<evidence type="ECO:0000259" key="9">
    <source>
        <dbReference type="Pfam" id="PF00171"/>
    </source>
</evidence>
<evidence type="ECO:0000256" key="8">
    <source>
        <dbReference type="RuleBase" id="RU003345"/>
    </source>
</evidence>
<sequence>MRTELYIGGAWHKGHGEAFASYDPATGDKVWEGHAASEDDVAEAMAAARLAFPAWSRRPVDERIAIVRAFAKQIEKRGDEIARTISREMGKVAWDAKGEVQAMIGKIEISIRAQAERAGQREEKAAFGAMTLSHHAHGVLAVFGPFNFPGHLPNGHIVPALLAGNCVLFKPSELTPGVAALMVEAWDAAGLPAGVLALLQGARETGAALLDSHGLNGVLFTGSAHTGALIHKKFAGRPDVILALELGGNNPLIVWPPVDAKAAANLIVHSAFATSGQRCSCARRLIVPQGGDGDAILAALAELAPKIAVGPATQTPEAFLGPLVNAHSAERAVKFEQGLLAMGAKSVVPVKRDGAYVHPAIIDVTGLTPPDEELFGPVLQVYRAPDFDHALDLANATRFGLAGGLISDDAALWARVKNEMRAGILNWNRPTTGASGAMPFGGPGLSGSLRPSAYYAADYVAFPVATQLAEKAAPIAAPGLPQ</sequence>
<dbReference type="EMBL" id="CP013244">
    <property type="protein sequence ID" value="ANP44847.1"/>
    <property type="molecule type" value="Genomic_DNA"/>
</dbReference>
<dbReference type="FunFam" id="3.40.605.10:FF:000010">
    <property type="entry name" value="N-succinylglutamate 5-semialdehyde dehydrogenase"/>
    <property type="match status" value="1"/>
</dbReference>
<evidence type="ECO:0000256" key="7">
    <source>
        <dbReference type="PROSITE-ProRule" id="PRU10007"/>
    </source>
</evidence>
<keyword evidence="11" id="KW-1185">Reference proteome</keyword>
<dbReference type="NCBIfam" id="TIGR03240">
    <property type="entry name" value="arg_catab_astD"/>
    <property type="match status" value="1"/>
</dbReference>
<comment type="similarity">
    <text evidence="8">Belongs to the aldehyde dehydrogenase family.</text>
</comment>